<sequence length="174" mass="18202">MDKVLLGFILVLLLAWAPSQVFAASDTGAGSAVSAAAPGTAPAAAAAAAAASGNKNEIDGFSGAIGLIYLLSFAIQQLIEPFNLWFESVAEKWGQKRPWVTKKTVIFCFSSVVGTLFAMLGQIDLLSVGFLQHPGGSLFGFLVTGLVIGAGTESANTAQKYFDYVKKQNKPTKP</sequence>
<dbReference type="EMBL" id="LUUJ01000110">
    <property type="protein sequence ID" value="OAI12451.1"/>
    <property type="molecule type" value="Genomic_DNA"/>
</dbReference>
<proteinExistence type="predicted"/>
<evidence type="ECO:0000313" key="3">
    <source>
        <dbReference type="EMBL" id="OAI12451.1"/>
    </source>
</evidence>
<evidence type="ECO:0008006" key="5">
    <source>
        <dbReference type="Google" id="ProtNLM"/>
    </source>
</evidence>
<feature type="transmembrane region" description="Helical" evidence="1">
    <location>
        <begin position="105"/>
        <end position="123"/>
    </location>
</feature>
<accession>A0A177N3L5</accession>
<dbReference type="OrthoDB" id="10018428at2"/>
<dbReference type="Proteomes" id="UP000077857">
    <property type="component" value="Unassembled WGS sequence"/>
</dbReference>
<keyword evidence="1" id="KW-1133">Transmembrane helix</keyword>
<protein>
    <recommendedName>
        <fullName evidence="5">Holin</fullName>
    </recommendedName>
</protein>
<evidence type="ECO:0000256" key="1">
    <source>
        <dbReference type="SAM" id="Phobius"/>
    </source>
</evidence>
<keyword evidence="2" id="KW-0732">Signal</keyword>
<feature type="signal peptide" evidence="2">
    <location>
        <begin position="1"/>
        <end position="23"/>
    </location>
</feature>
<evidence type="ECO:0000256" key="2">
    <source>
        <dbReference type="SAM" id="SignalP"/>
    </source>
</evidence>
<feature type="chain" id="PRO_5008068734" description="Holin" evidence="2">
    <location>
        <begin position="24"/>
        <end position="174"/>
    </location>
</feature>
<dbReference type="RefSeq" id="WP_064042005.1">
    <property type="nucleotide sequence ID" value="NZ_LUUJ01000110.1"/>
</dbReference>
<organism evidence="3 4">
    <name type="scientific">Methylomonas koyamae</name>
    <dbReference type="NCBI Taxonomy" id="702114"/>
    <lineage>
        <taxon>Bacteria</taxon>
        <taxon>Pseudomonadati</taxon>
        <taxon>Pseudomonadota</taxon>
        <taxon>Gammaproteobacteria</taxon>
        <taxon>Methylococcales</taxon>
        <taxon>Methylococcaceae</taxon>
        <taxon>Methylomonas</taxon>
    </lineage>
</organism>
<comment type="caution">
    <text evidence="3">The sequence shown here is derived from an EMBL/GenBank/DDBJ whole genome shotgun (WGS) entry which is preliminary data.</text>
</comment>
<keyword evidence="1" id="KW-0472">Membrane</keyword>
<dbReference type="AlphaFoldDB" id="A0A177N3L5"/>
<reference evidence="3 4" key="1">
    <citation type="submission" date="2016-03" db="EMBL/GenBank/DDBJ databases">
        <authorList>
            <person name="Ploux O."/>
        </authorList>
    </citation>
    <scope>NUCLEOTIDE SEQUENCE [LARGE SCALE GENOMIC DNA]</scope>
    <source>
        <strain evidence="3 4">R-45378</strain>
    </source>
</reference>
<gene>
    <name evidence="3" type="ORF">A1507_02930</name>
</gene>
<evidence type="ECO:0000313" key="4">
    <source>
        <dbReference type="Proteomes" id="UP000077857"/>
    </source>
</evidence>
<name>A0A177N3L5_9GAMM</name>
<feature type="transmembrane region" description="Helical" evidence="1">
    <location>
        <begin position="135"/>
        <end position="152"/>
    </location>
</feature>
<feature type="transmembrane region" description="Helical" evidence="1">
    <location>
        <begin position="64"/>
        <end position="85"/>
    </location>
</feature>
<keyword evidence="1" id="KW-0812">Transmembrane</keyword>